<accession>A0A235B451</accession>
<dbReference type="RefSeq" id="WP_094265628.1">
    <property type="nucleotide sequence ID" value="NZ_NOWF01000012.1"/>
</dbReference>
<keyword evidence="3 6" id="KW-0812">Transmembrane</keyword>
<dbReference type="Pfam" id="PF01943">
    <property type="entry name" value="Polysacc_synt"/>
    <property type="match status" value="1"/>
</dbReference>
<feature type="transmembrane region" description="Helical" evidence="6">
    <location>
        <begin position="461"/>
        <end position="483"/>
    </location>
</feature>
<dbReference type="InterPro" id="IPR024923">
    <property type="entry name" value="PG_synth_SpoVB"/>
</dbReference>
<organism evidence="7 8">
    <name type="scientific">Paludifilum halophilum</name>
    <dbReference type="NCBI Taxonomy" id="1642702"/>
    <lineage>
        <taxon>Bacteria</taxon>
        <taxon>Bacillati</taxon>
        <taxon>Bacillota</taxon>
        <taxon>Bacilli</taxon>
        <taxon>Bacillales</taxon>
        <taxon>Thermoactinomycetaceae</taxon>
        <taxon>Paludifilum</taxon>
    </lineage>
</organism>
<evidence type="ECO:0000256" key="2">
    <source>
        <dbReference type="ARBA" id="ARBA00022475"/>
    </source>
</evidence>
<evidence type="ECO:0000256" key="6">
    <source>
        <dbReference type="SAM" id="Phobius"/>
    </source>
</evidence>
<feature type="transmembrane region" description="Helical" evidence="6">
    <location>
        <begin position="370"/>
        <end position="393"/>
    </location>
</feature>
<evidence type="ECO:0000313" key="8">
    <source>
        <dbReference type="Proteomes" id="UP000215459"/>
    </source>
</evidence>
<sequence length="554" mass="59246">MSNRTGRVAKGTLILSGAALLTKGLGTLFWLPLQNIAGDSAMGIYRQTFPLYSILLMLATAGVPITVSRFVSERLSAENPAGARRVMQVSSLILSVSGGIGFFILYGGSEWIARVILGYPRTQASLQVLAFALLIVPVMATLRGYFQGYQRMGPTALSQVVEQLLRVLTVVGVTYWMVHLGFDTAAIAAGATSGAVTGAAGGFFIMIVFLRRDRQAHVLSSSERRTAAEQEPFFALSRGVIRFALPISLGSLVLPLINLLDSVTVPRLLHAALGYSRDHSIDLFGIYGRGAPFVNLIAAFSSALTLALIPSITAHVTKGEHRAVRRKTAQSWLLTAIVGLPSSIGLAILSKPLTIMMYHNESAQVVNTSSLVITELAISTVFSTLAVTSSGILQGLGHNKRPVRNLSIGAAVKVGANLLFIPQMGITGSALAMVAAYLVVCLLNLASVSRYTGVEIQYRKLFLKPALCTGIMAAVLLTALYGVNLYAPLGPDDRWLSAGVSLVMILFGICIYSVSLLLTRTIGESELLLLPRGDKICYWLNRFKIIRSSDSAAS</sequence>
<dbReference type="GO" id="GO:0005886">
    <property type="term" value="C:plasma membrane"/>
    <property type="evidence" value="ECO:0007669"/>
    <property type="project" value="UniProtKB-SubCell"/>
</dbReference>
<feature type="transmembrane region" description="Helical" evidence="6">
    <location>
        <begin position="430"/>
        <end position="449"/>
    </location>
</feature>
<dbReference type="EMBL" id="NOWF01000012">
    <property type="protein sequence ID" value="OYD06405.1"/>
    <property type="molecule type" value="Genomic_DNA"/>
</dbReference>
<keyword evidence="2" id="KW-1003">Cell membrane</keyword>
<keyword evidence="4 6" id="KW-1133">Transmembrane helix</keyword>
<feature type="transmembrane region" description="Helical" evidence="6">
    <location>
        <begin position="163"/>
        <end position="182"/>
    </location>
</feature>
<dbReference type="OrthoDB" id="9775950at2"/>
<keyword evidence="8" id="KW-1185">Reference proteome</keyword>
<feature type="transmembrane region" description="Helical" evidence="6">
    <location>
        <begin position="188"/>
        <end position="210"/>
    </location>
</feature>
<feature type="transmembrane region" description="Helical" evidence="6">
    <location>
        <begin position="293"/>
        <end position="312"/>
    </location>
</feature>
<dbReference type="CDD" id="cd13124">
    <property type="entry name" value="MATE_SpoVB_like"/>
    <property type="match status" value="1"/>
</dbReference>
<comment type="caution">
    <text evidence="7">The sequence shown here is derived from an EMBL/GenBank/DDBJ whole genome shotgun (WGS) entry which is preliminary data.</text>
</comment>
<evidence type="ECO:0000256" key="3">
    <source>
        <dbReference type="ARBA" id="ARBA00022692"/>
    </source>
</evidence>
<dbReference type="InterPro" id="IPR002797">
    <property type="entry name" value="Polysacc_synth"/>
</dbReference>
<dbReference type="InterPro" id="IPR050833">
    <property type="entry name" value="Poly_Biosynth_Transport"/>
</dbReference>
<keyword evidence="5 6" id="KW-0472">Membrane</keyword>
<dbReference type="PANTHER" id="PTHR30250">
    <property type="entry name" value="PST FAMILY PREDICTED COLANIC ACID TRANSPORTER"/>
    <property type="match status" value="1"/>
</dbReference>
<dbReference type="PANTHER" id="PTHR30250:SF29">
    <property type="entry name" value="POLYSACCHARIDE BIOSYNTHESIS PROTEIN C-TERMINAL DOMAIN-CONTAINING PROTEIN"/>
    <property type="match status" value="1"/>
</dbReference>
<feature type="transmembrane region" description="Helical" evidence="6">
    <location>
        <begin position="124"/>
        <end position="142"/>
    </location>
</feature>
<proteinExistence type="predicted"/>
<evidence type="ECO:0000256" key="5">
    <source>
        <dbReference type="ARBA" id="ARBA00023136"/>
    </source>
</evidence>
<dbReference type="AlphaFoldDB" id="A0A235B451"/>
<feature type="transmembrane region" description="Helical" evidence="6">
    <location>
        <begin position="12"/>
        <end position="31"/>
    </location>
</feature>
<reference evidence="7 8" key="1">
    <citation type="submission" date="2017-07" db="EMBL/GenBank/DDBJ databases">
        <title>The genome sequence of Paludifilum halophilum highlights mechanisms for microbial adaptation to high salt environemnts.</title>
        <authorList>
            <person name="Belbahri L."/>
        </authorList>
    </citation>
    <scope>NUCLEOTIDE SEQUENCE [LARGE SCALE GENOMIC DNA]</scope>
    <source>
        <strain evidence="7 8">DSM 102817</strain>
    </source>
</reference>
<protein>
    <submittedName>
        <fullName evidence="7">Uncharacterized protein</fullName>
    </submittedName>
</protein>
<gene>
    <name evidence="7" type="ORF">CHM34_16045</name>
</gene>
<dbReference type="PIRSF" id="PIRSF038958">
    <property type="entry name" value="PG_synth_SpoVB"/>
    <property type="match status" value="1"/>
</dbReference>
<feature type="transmembrane region" description="Helical" evidence="6">
    <location>
        <begin position="332"/>
        <end position="350"/>
    </location>
</feature>
<dbReference type="Proteomes" id="UP000215459">
    <property type="component" value="Unassembled WGS sequence"/>
</dbReference>
<evidence type="ECO:0000313" key="7">
    <source>
        <dbReference type="EMBL" id="OYD06405.1"/>
    </source>
</evidence>
<feature type="transmembrane region" description="Helical" evidence="6">
    <location>
        <begin position="495"/>
        <end position="518"/>
    </location>
</feature>
<evidence type="ECO:0000256" key="4">
    <source>
        <dbReference type="ARBA" id="ARBA00022989"/>
    </source>
</evidence>
<feature type="transmembrane region" description="Helical" evidence="6">
    <location>
        <begin position="51"/>
        <end position="71"/>
    </location>
</feature>
<name>A0A235B451_9BACL</name>
<feature type="transmembrane region" description="Helical" evidence="6">
    <location>
        <begin position="92"/>
        <end position="112"/>
    </location>
</feature>
<comment type="subcellular location">
    <subcellularLocation>
        <location evidence="1">Cell membrane</location>
        <topology evidence="1">Multi-pass membrane protein</topology>
    </subcellularLocation>
</comment>
<evidence type="ECO:0000256" key="1">
    <source>
        <dbReference type="ARBA" id="ARBA00004651"/>
    </source>
</evidence>